<proteinExistence type="inferred from homology"/>
<feature type="binding site" evidence="9">
    <location>
        <position position="99"/>
    </location>
    <ligand>
        <name>Mg(2+)</name>
        <dbReference type="ChEBI" id="CHEBI:18420"/>
    </ligand>
</feature>
<dbReference type="EC" id="2.5.1.3" evidence="9"/>
<comment type="cofactor">
    <cofactor evidence="9">
        <name>Mg(2+)</name>
        <dbReference type="ChEBI" id="CHEBI:18420"/>
    </cofactor>
    <text evidence="9">Binds 1 Mg(2+) ion per subunit.</text>
</comment>
<evidence type="ECO:0000256" key="6">
    <source>
        <dbReference type="ARBA" id="ARBA00047334"/>
    </source>
</evidence>
<feature type="binding site" evidence="9">
    <location>
        <position position="80"/>
    </location>
    <ligand>
        <name>Mg(2+)</name>
        <dbReference type="ChEBI" id="CHEBI:18420"/>
    </ligand>
</feature>
<keyword evidence="14" id="KW-1185">Reference proteome</keyword>
<evidence type="ECO:0000256" key="10">
    <source>
        <dbReference type="RuleBase" id="RU003826"/>
    </source>
</evidence>
<evidence type="ECO:0000313" key="13">
    <source>
        <dbReference type="EMBL" id="MDQ0254003.1"/>
    </source>
</evidence>
<feature type="binding site" evidence="9">
    <location>
        <begin position="44"/>
        <end position="48"/>
    </location>
    <ligand>
        <name>4-amino-2-methyl-5-(diphosphooxymethyl)pyrimidine</name>
        <dbReference type="ChEBI" id="CHEBI:57841"/>
    </ligand>
</feature>
<protein>
    <recommendedName>
        <fullName evidence="9">Thiamine-phosphate synthase</fullName>
        <shortName evidence="9">TP synthase</shortName>
        <shortName evidence="9">TPS</shortName>
        <ecNumber evidence="9">2.5.1.3</ecNumber>
    </recommendedName>
    <alternativeName>
        <fullName evidence="9">Thiamine-phosphate pyrophosphorylase</fullName>
        <shortName evidence="9">TMP pyrophosphorylase</shortName>
        <shortName evidence="9">TMP-PPase</shortName>
    </alternativeName>
</protein>
<accession>A0ABT9ZU50</accession>
<keyword evidence="4 9" id="KW-0460">Magnesium</keyword>
<dbReference type="InterPro" id="IPR034291">
    <property type="entry name" value="TMP_synthase"/>
</dbReference>
<dbReference type="PANTHER" id="PTHR20857">
    <property type="entry name" value="THIAMINE-PHOSPHATE PYROPHOSPHORYLASE"/>
    <property type="match status" value="1"/>
</dbReference>
<comment type="catalytic activity">
    <reaction evidence="7 9 10">
        <text>2-(2-carboxy-4-methylthiazol-5-yl)ethyl phosphate + 4-amino-2-methyl-5-(diphosphooxymethyl)pyrimidine + 2 H(+) = thiamine phosphate + CO2 + diphosphate</text>
        <dbReference type="Rhea" id="RHEA:47848"/>
        <dbReference type="ChEBI" id="CHEBI:15378"/>
        <dbReference type="ChEBI" id="CHEBI:16526"/>
        <dbReference type="ChEBI" id="CHEBI:33019"/>
        <dbReference type="ChEBI" id="CHEBI:37575"/>
        <dbReference type="ChEBI" id="CHEBI:57841"/>
        <dbReference type="ChEBI" id="CHEBI:62890"/>
        <dbReference type="EC" id="2.5.1.3"/>
    </reaction>
</comment>
<keyword evidence="5 9" id="KW-0784">Thiamine biosynthesis</keyword>
<evidence type="ECO:0000259" key="12">
    <source>
        <dbReference type="Pfam" id="PF02581"/>
    </source>
</evidence>
<feature type="binding site" evidence="9">
    <location>
        <position position="146"/>
    </location>
    <ligand>
        <name>4-amino-2-methyl-5-(diphosphooxymethyl)pyrimidine</name>
        <dbReference type="ChEBI" id="CHEBI:57841"/>
    </ligand>
</feature>
<feature type="binding site" evidence="9">
    <location>
        <position position="117"/>
    </location>
    <ligand>
        <name>4-amino-2-methyl-5-(diphosphooxymethyl)pyrimidine</name>
        <dbReference type="ChEBI" id="CHEBI:57841"/>
    </ligand>
</feature>
<feature type="binding site" evidence="9">
    <location>
        <begin position="143"/>
        <end position="145"/>
    </location>
    <ligand>
        <name>2-[(2R,5Z)-2-carboxy-4-methylthiazol-5(2H)-ylidene]ethyl phosphate</name>
        <dbReference type="ChEBI" id="CHEBI:62899"/>
    </ligand>
</feature>
<comment type="function">
    <text evidence="9">Condenses 4-methyl-5-(beta-hydroxyethyl)thiazole monophosphate (THZ-P) and 2-methyl-4-amino-5-hydroxymethyl pyrimidine pyrophosphate (HMP-PP) to form thiamine monophosphate (TMP).</text>
</comment>
<feature type="domain" description="Thiamine phosphate synthase/TenI" evidence="12">
    <location>
        <begin position="15"/>
        <end position="198"/>
    </location>
</feature>
<dbReference type="Gene3D" id="3.20.20.70">
    <property type="entry name" value="Aldolase class I"/>
    <property type="match status" value="1"/>
</dbReference>
<feature type="binding site" evidence="9">
    <location>
        <begin position="195"/>
        <end position="196"/>
    </location>
    <ligand>
        <name>2-[(2R,5Z)-2-carboxy-4-methylthiazol-5(2H)-ylidene]ethyl phosphate</name>
        <dbReference type="ChEBI" id="CHEBI:62899"/>
    </ligand>
</feature>
<dbReference type="Proteomes" id="UP001230005">
    <property type="component" value="Unassembled WGS sequence"/>
</dbReference>
<feature type="binding site" evidence="9">
    <location>
        <position position="79"/>
    </location>
    <ligand>
        <name>4-amino-2-methyl-5-(diphosphooxymethyl)pyrimidine</name>
        <dbReference type="ChEBI" id="CHEBI:57841"/>
    </ligand>
</feature>
<gene>
    <name evidence="9" type="primary">thiE</name>
    <name evidence="13" type="ORF">J2S74_001376</name>
</gene>
<evidence type="ECO:0000256" key="1">
    <source>
        <dbReference type="ARBA" id="ARBA00005165"/>
    </source>
</evidence>
<evidence type="ECO:0000256" key="11">
    <source>
        <dbReference type="RuleBase" id="RU004253"/>
    </source>
</evidence>
<dbReference type="RefSeq" id="WP_307323344.1">
    <property type="nucleotide sequence ID" value="NZ_JAUSUG010000004.1"/>
</dbReference>
<evidence type="ECO:0000256" key="2">
    <source>
        <dbReference type="ARBA" id="ARBA00022679"/>
    </source>
</evidence>
<evidence type="ECO:0000313" key="14">
    <source>
        <dbReference type="Proteomes" id="UP001230005"/>
    </source>
</evidence>
<dbReference type="EMBL" id="JAUSUG010000004">
    <property type="protein sequence ID" value="MDQ0254003.1"/>
    <property type="molecule type" value="Genomic_DNA"/>
</dbReference>
<sequence length="215" mass="22812">MARISSSKMREHLKVYFIAGSTNVSDPLPEVLQKAIDGGITIFQYREKGDGALTGEAYVTLGKELKELCNKGGIPFIVNDDVELALALGADGVHIGQEDDNVLDVRQKIGDRILGVSAHTLEEARKALQDGADYLGVGPVFPTSSKNDTREVCGPQFVATLRGQGIDAPIVAIGGISITNAREVVEGKADGLSVISAISQAGDPREAAKQLKEVW</sequence>
<dbReference type="HAMAP" id="MF_00097">
    <property type="entry name" value="TMP_synthase"/>
    <property type="match status" value="1"/>
</dbReference>
<evidence type="ECO:0000256" key="7">
    <source>
        <dbReference type="ARBA" id="ARBA00047851"/>
    </source>
</evidence>
<dbReference type="CDD" id="cd00564">
    <property type="entry name" value="TMP_TenI"/>
    <property type="match status" value="1"/>
</dbReference>
<organism evidence="13 14">
    <name type="scientific">Evansella vedderi</name>
    <dbReference type="NCBI Taxonomy" id="38282"/>
    <lineage>
        <taxon>Bacteria</taxon>
        <taxon>Bacillati</taxon>
        <taxon>Bacillota</taxon>
        <taxon>Bacilli</taxon>
        <taxon>Bacillales</taxon>
        <taxon>Bacillaceae</taxon>
        <taxon>Evansella</taxon>
    </lineage>
</organism>
<dbReference type="SUPFAM" id="SSF51391">
    <property type="entry name" value="Thiamin phosphate synthase"/>
    <property type="match status" value="1"/>
</dbReference>
<dbReference type="NCBIfam" id="TIGR00693">
    <property type="entry name" value="thiE"/>
    <property type="match status" value="1"/>
</dbReference>
<comment type="similarity">
    <text evidence="9 10">Belongs to the thiamine-phosphate synthase family.</text>
</comment>
<evidence type="ECO:0000256" key="9">
    <source>
        <dbReference type="HAMAP-Rule" id="MF_00097"/>
    </source>
</evidence>
<feature type="binding site" evidence="9">
    <location>
        <position position="175"/>
    </location>
    <ligand>
        <name>2-[(2R,5Z)-2-carboxy-4-methylthiazol-5(2H)-ylidene]ethyl phosphate</name>
        <dbReference type="ChEBI" id="CHEBI:62899"/>
    </ligand>
</feature>
<evidence type="ECO:0000256" key="3">
    <source>
        <dbReference type="ARBA" id="ARBA00022723"/>
    </source>
</evidence>
<comment type="caution">
    <text evidence="13">The sequence shown here is derived from an EMBL/GenBank/DDBJ whole genome shotgun (WGS) entry which is preliminary data.</text>
</comment>
<evidence type="ECO:0000256" key="4">
    <source>
        <dbReference type="ARBA" id="ARBA00022842"/>
    </source>
</evidence>
<evidence type="ECO:0000256" key="8">
    <source>
        <dbReference type="ARBA" id="ARBA00047883"/>
    </source>
</evidence>
<dbReference type="InterPro" id="IPR022998">
    <property type="entry name" value="ThiamineP_synth_TenI"/>
</dbReference>
<dbReference type="Pfam" id="PF02581">
    <property type="entry name" value="TMP-TENI"/>
    <property type="match status" value="1"/>
</dbReference>
<evidence type="ECO:0000256" key="5">
    <source>
        <dbReference type="ARBA" id="ARBA00022977"/>
    </source>
</evidence>
<dbReference type="GO" id="GO:0004789">
    <property type="term" value="F:thiamine-phosphate diphosphorylase activity"/>
    <property type="evidence" value="ECO:0007669"/>
    <property type="project" value="UniProtKB-EC"/>
</dbReference>
<reference evidence="13 14" key="1">
    <citation type="submission" date="2023-07" db="EMBL/GenBank/DDBJ databases">
        <title>Genomic Encyclopedia of Type Strains, Phase IV (KMG-IV): sequencing the most valuable type-strain genomes for metagenomic binning, comparative biology and taxonomic classification.</title>
        <authorList>
            <person name="Goeker M."/>
        </authorList>
    </citation>
    <scope>NUCLEOTIDE SEQUENCE [LARGE SCALE GENOMIC DNA]</scope>
    <source>
        <strain evidence="13 14">DSM 9768</strain>
    </source>
</reference>
<comment type="catalytic activity">
    <reaction evidence="6 9 10">
        <text>4-methyl-5-(2-phosphooxyethyl)-thiazole + 4-amino-2-methyl-5-(diphosphooxymethyl)pyrimidine + H(+) = thiamine phosphate + diphosphate</text>
        <dbReference type="Rhea" id="RHEA:22328"/>
        <dbReference type="ChEBI" id="CHEBI:15378"/>
        <dbReference type="ChEBI" id="CHEBI:33019"/>
        <dbReference type="ChEBI" id="CHEBI:37575"/>
        <dbReference type="ChEBI" id="CHEBI:57841"/>
        <dbReference type="ChEBI" id="CHEBI:58296"/>
        <dbReference type="EC" id="2.5.1.3"/>
    </reaction>
</comment>
<dbReference type="InterPro" id="IPR036206">
    <property type="entry name" value="ThiamineP_synth_sf"/>
</dbReference>
<dbReference type="InterPro" id="IPR013785">
    <property type="entry name" value="Aldolase_TIM"/>
</dbReference>
<keyword evidence="2 9" id="KW-0808">Transferase</keyword>
<comment type="catalytic activity">
    <reaction evidence="8 9 10">
        <text>2-[(2R,5Z)-2-carboxy-4-methylthiazol-5(2H)-ylidene]ethyl phosphate + 4-amino-2-methyl-5-(diphosphooxymethyl)pyrimidine + 2 H(+) = thiamine phosphate + CO2 + diphosphate</text>
        <dbReference type="Rhea" id="RHEA:47844"/>
        <dbReference type="ChEBI" id="CHEBI:15378"/>
        <dbReference type="ChEBI" id="CHEBI:16526"/>
        <dbReference type="ChEBI" id="CHEBI:33019"/>
        <dbReference type="ChEBI" id="CHEBI:37575"/>
        <dbReference type="ChEBI" id="CHEBI:57841"/>
        <dbReference type="ChEBI" id="CHEBI:62899"/>
        <dbReference type="EC" id="2.5.1.3"/>
    </reaction>
</comment>
<comment type="pathway">
    <text evidence="1 9 11">Cofactor biosynthesis; thiamine diphosphate biosynthesis; thiamine phosphate from 4-amino-2-methyl-5-diphosphomethylpyrimidine and 4-methyl-5-(2-phosphoethyl)-thiazole: step 1/1.</text>
</comment>
<dbReference type="PANTHER" id="PTHR20857:SF15">
    <property type="entry name" value="THIAMINE-PHOSPHATE SYNTHASE"/>
    <property type="match status" value="1"/>
</dbReference>
<keyword evidence="3 9" id="KW-0479">Metal-binding</keyword>
<name>A0ABT9ZU50_9BACI</name>